<feature type="compositionally biased region" description="Polar residues" evidence="1">
    <location>
        <begin position="224"/>
        <end position="240"/>
    </location>
</feature>
<evidence type="ECO:0000256" key="2">
    <source>
        <dbReference type="SAM" id="Phobius"/>
    </source>
</evidence>
<proteinExistence type="predicted"/>
<dbReference type="EMBL" id="ML993580">
    <property type="protein sequence ID" value="KAF2172797.1"/>
    <property type="molecule type" value="Genomic_DNA"/>
</dbReference>
<reference evidence="3" key="1">
    <citation type="journal article" date="2020" name="Stud. Mycol.">
        <title>101 Dothideomycetes genomes: a test case for predicting lifestyles and emergence of pathogens.</title>
        <authorList>
            <person name="Haridas S."/>
            <person name="Albert R."/>
            <person name="Binder M."/>
            <person name="Bloem J."/>
            <person name="Labutti K."/>
            <person name="Salamov A."/>
            <person name="Andreopoulos B."/>
            <person name="Baker S."/>
            <person name="Barry K."/>
            <person name="Bills G."/>
            <person name="Bluhm B."/>
            <person name="Cannon C."/>
            <person name="Castanera R."/>
            <person name="Culley D."/>
            <person name="Daum C."/>
            <person name="Ezra D."/>
            <person name="Gonzalez J."/>
            <person name="Henrissat B."/>
            <person name="Kuo A."/>
            <person name="Liang C."/>
            <person name="Lipzen A."/>
            <person name="Lutzoni F."/>
            <person name="Magnuson J."/>
            <person name="Mondo S."/>
            <person name="Nolan M."/>
            <person name="Ohm R."/>
            <person name="Pangilinan J."/>
            <person name="Park H.-J."/>
            <person name="Ramirez L."/>
            <person name="Alfaro M."/>
            <person name="Sun H."/>
            <person name="Tritt A."/>
            <person name="Yoshinaga Y."/>
            <person name="Zwiers L.-H."/>
            <person name="Turgeon B."/>
            <person name="Goodwin S."/>
            <person name="Spatafora J."/>
            <person name="Crous P."/>
            <person name="Grigoriev I."/>
        </authorList>
    </citation>
    <scope>NUCLEOTIDE SEQUENCE</scope>
    <source>
        <strain evidence="3">ATCC 36951</strain>
    </source>
</reference>
<accession>A0A6A6CZZ8</accession>
<evidence type="ECO:0000313" key="4">
    <source>
        <dbReference type="Proteomes" id="UP000799537"/>
    </source>
</evidence>
<dbReference type="Pfam" id="PF16015">
    <property type="entry name" value="Promethin"/>
    <property type="match status" value="1"/>
</dbReference>
<feature type="compositionally biased region" description="Low complexity" evidence="1">
    <location>
        <begin position="1"/>
        <end position="14"/>
    </location>
</feature>
<dbReference type="OrthoDB" id="3928876at2759"/>
<dbReference type="Proteomes" id="UP000799537">
    <property type="component" value="Unassembled WGS sequence"/>
</dbReference>
<keyword evidence="2" id="KW-0472">Membrane</keyword>
<sequence>MADQAKNAAAGAQDKAQDATKGTPVSGAQEKVKTATDSALGTVQNVGSKVATKGQSILDSIFPPEKRAAFLAKLQSFMLANPKLSAFLGMNIALTGIPLGLFILFSIVVFITALVIALVVALLAAVIFTLFCVGTALVIVFPAVLFTTGAACFLFLWGLGGYYILKWANGAESKEGSQQPAEGSSIGDSLNRLTGGRLDGFMEGARAQNAKKDISGYSDRFTKPQEQPEGQETGTTQNGAPDSKKQVGDNTEQPTDASSGTSKPAADSSNAVKSATSTIGAASG</sequence>
<keyword evidence="2" id="KW-1133">Transmembrane helix</keyword>
<keyword evidence="2" id="KW-0812">Transmembrane</keyword>
<dbReference type="AlphaFoldDB" id="A0A6A6CZZ8"/>
<feature type="transmembrane region" description="Helical" evidence="2">
    <location>
        <begin position="84"/>
        <end position="107"/>
    </location>
</feature>
<organism evidence="3 4">
    <name type="scientific">Zasmidium cellare ATCC 36951</name>
    <dbReference type="NCBI Taxonomy" id="1080233"/>
    <lineage>
        <taxon>Eukaryota</taxon>
        <taxon>Fungi</taxon>
        <taxon>Dikarya</taxon>
        <taxon>Ascomycota</taxon>
        <taxon>Pezizomycotina</taxon>
        <taxon>Dothideomycetes</taxon>
        <taxon>Dothideomycetidae</taxon>
        <taxon>Mycosphaerellales</taxon>
        <taxon>Mycosphaerellaceae</taxon>
        <taxon>Zasmidium</taxon>
    </lineage>
</organism>
<evidence type="ECO:0000256" key="1">
    <source>
        <dbReference type="SAM" id="MobiDB-lite"/>
    </source>
</evidence>
<feature type="transmembrane region" description="Helical" evidence="2">
    <location>
        <begin position="145"/>
        <end position="165"/>
    </location>
</feature>
<feature type="compositionally biased region" description="Polar residues" evidence="1">
    <location>
        <begin position="248"/>
        <end position="284"/>
    </location>
</feature>
<feature type="transmembrane region" description="Helical" evidence="2">
    <location>
        <begin position="114"/>
        <end position="139"/>
    </location>
</feature>
<evidence type="ECO:0000313" key="3">
    <source>
        <dbReference type="EMBL" id="KAF2172797.1"/>
    </source>
</evidence>
<feature type="region of interest" description="Disordered" evidence="1">
    <location>
        <begin position="1"/>
        <end position="31"/>
    </location>
</feature>
<dbReference type="GeneID" id="54564481"/>
<protein>
    <submittedName>
        <fullName evidence="3">Uncharacterized protein</fullName>
    </submittedName>
</protein>
<keyword evidence="4" id="KW-1185">Reference proteome</keyword>
<feature type="region of interest" description="Disordered" evidence="1">
    <location>
        <begin position="209"/>
        <end position="284"/>
    </location>
</feature>
<name>A0A6A6CZZ8_ZASCE</name>
<gene>
    <name evidence="3" type="ORF">M409DRAFT_49325</name>
</gene>
<dbReference type="RefSeq" id="XP_033673686.1">
    <property type="nucleotide sequence ID" value="XM_033811209.1"/>
</dbReference>